<proteinExistence type="predicted"/>
<feature type="chain" id="PRO_5015452843" evidence="1">
    <location>
        <begin position="26"/>
        <end position="159"/>
    </location>
</feature>
<comment type="caution">
    <text evidence="2">The sequence shown here is derived from an EMBL/GenBank/DDBJ whole genome shotgun (WGS) entry which is preliminary data.</text>
</comment>
<sequence length="159" mass="17679">MSKLNLGLFFSHLRVVSYVFMVVIGHKVDKFGTGDDLPYRMVVHLGGEGVICSLPKSCSKRISGQKGLWETGLSWCSAYDRAAQVIQKLLLIHYTSAPTSGKSVVLCEITKPMETKKNSMKWFMKLKLLLGKELPPPSGHQAHRSGLSVGQVYDEDIIR</sequence>
<feature type="signal peptide" evidence="1">
    <location>
        <begin position="1"/>
        <end position="25"/>
    </location>
</feature>
<evidence type="ECO:0000313" key="3">
    <source>
        <dbReference type="Proteomes" id="UP000245207"/>
    </source>
</evidence>
<evidence type="ECO:0000256" key="1">
    <source>
        <dbReference type="SAM" id="SignalP"/>
    </source>
</evidence>
<organism evidence="2 3">
    <name type="scientific">Artemisia annua</name>
    <name type="common">Sweet wormwood</name>
    <dbReference type="NCBI Taxonomy" id="35608"/>
    <lineage>
        <taxon>Eukaryota</taxon>
        <taxon>Viridiplantae</taxon>
        <taxon>Streptophyta</taxon>
        <taxon>Embryophyta</taxon>
        <taxon>Tracheophyta</taxon>
        <taxon>Spermatophyta</taxon>
        <taxon>Magnoliopsida</taxon>
        <taxon>eudicotyledons</taxon>
        <taxon>Gunneridae</taxon>
        <taxon>Pentapetalae</taxon>
        <taxon>asterids</taxon>
        <taxon>campanulids</taxon>
        <taxon>Asterales</taxon>
        <taxon>Asteraceae</taxon>
        <taxon>Asteroideae</taxon>
        <taxon>Anthemideae</taxon>
        <taxon>Artemisiinae</taxon>
        <taxon>Artemisia</taxon>
    </lineage>
</organism>
<accession>A0A2U1KVU3</accession>
<evidence type="ECO:0000313" key="2">
    <source>
        <dbReference type="EMBL" id="PWA40876.1"/>
    </source>
</evidence>
<name>A0A2U1KVU3_ARTAN</name>
<dbReference type="Proteomes" id="UP000245207">
    <property type="component" value="Unassembled WGS sequence"/>
</dbReference>
<dbReference type="EMBL" id="PKPP01013482">
    <property type="protein sequence ID" value="PWA40876.1"/>
    <property type="molecule type" value="Genomic_DNA"/>
</dbReference>
<keyword evidence="3" id="KW-1185">Reference proteome</keyword>
<dbReference type="AlphaFoldDB" id="A0A2U1KVU3"/>
<protein>
    <submittedName>
        <fullName evidence="2">Quinoprotein alcohol dehydrogenase-like superfamily</fullName>
    </submittedName>
</protein>
<dbReference type="OrthoDB" id="2013972at2759"/>
<reference evidence="2 3" key="1">
    <citation type="journal article" date="2018" name="Mol. Plant">
        <title>The genome of Artemisia annua provides insight into the evolution of Asteraceae family and artemisinin biosynthesis.</title>
        <authorList>
            <person name="Shen Q."/>
            <person name="Zhang L."/>
            <person name="Liao Z."/>
            <person name="Wang S."/>
            <person name="Yan T."/>
            <person name="Shi P."/>
            <person name="Liu M."/>
            <person name="Fu X."/>
            <person name="Pan Q."/>
            <person name="Wang Y."/>
            <person name="Lv Z."/>
            <person name="Lu X."/>
            <person name="Zhang F."/>
            <person name="Jiang W."/>
            <person name="Ma Y."/>
            <person name="Chen M."/>
            <person name="Hao X."/>
            <person name="Li L."/>
            <person name="Tang Y."/>
            <person name="Lv G."/>
            <person name="Zhou Y."/>
            <person name="Sun X."/>
            <person name="Brodelius P.E."/>
            <person name="Rose J.K.C."/>
            <person name="Tang K."/>
        </authorList>
    </citation>
    <scope>NUCLEOTIDE SEQUENCE [LARGE SCALE GENOMIC DNA]</scope>
    <source>
        <strain evidence="3">cv. Huhao1</strain>
        <tissue evidence="2">Leaf</tissue>
    </source>
</reference>
<keyword evidence="1" id="KW-0732">Signal</keyword>
<gene>
    <name evidence="2" type="ORF">CTI12_AA558690</name>
</gene>